<sequence>MDLPTRDLKFLNERGYDWQFSPDPQGAGCLLIKSYDVSAGGFTPTATDLMIRIPPQYPIAPLDMWYCDPPIRIAQTGQFAIASEVMEPHLGRQWQRFSRHLNGGWQSGIDGLRSFFALIQRELQGVGNQ</sequence>
<dbReference type="Proteomes" id="UP001597206">
    <property type="component" value="Unassembled WGS sequence"/>
</dbReference>
<organism evidence="1 2">
    <name type="scientific">Methylophilus flavus</name>
    <dbReference type="NCBI Taxonomy" id="640084"/>
    <lineage>
        <taxon>Bacteria</taxon>
        <taxon>Pseudomonadati</taxon>
        <taxon>Pseudomonadota</taxon>
        <taxon>Betaproteobacteria</taxon>
        <taxon>Nitrosomonadales</taxon>
        <taxon>Methylophilaceae</taxon>
        <taxon>Methylophilus</taxon>
    </lineage>
</organism>
<dbReference type="RefSeq" id="WP_379032829.1">
    <property type="nucleotide sequence ID" value="NZ_JBHTLN010000001.1"/>
</dbReference>
<dbReference type="InterPro" id="IPR025701">
    <property type="entry name" value="UBQ-conjugat_E2_E"/>
</dbReference>
<protein>
    <submittedName>
        <fullName evidence="1">E2/UBC family protein</fullName>
    </submittedName>
</protein>
<evidence type="ECO:0000313" key="1">
    <source>
        <dbReference type="EMBL" id="MFD1122438.1"/>
    </source>
</evidence>
<reference evidence="2" key="1">
    <citation type="journal article" date="2019" name="Int. J. Syst. Evol. Microbiol.">
        <title>The Global Catalogue of Microorganisms (GCM) 10K type strain sequencing project: providing services to taxonomists for standard genome sequencing and annotation.</title>
        <authorList>
            <consortium name="The Broad Institute Genomics Platform"/>
            <consortium name="The Broad Institute Genome Sequencing Center for Infectious Disease"/>
            <person name="Wu L."/>
            <person name="Ma J."/>
        </authorList>
    </citation>
    <scope>NUCLEOTIDE SEQUENCE [LARGE SCALE GENOMIC DNA]</scope>
    <source>
        <strain evidence="2">CCUG 58411</strain>
    </source>
</reference>
<keyword evidence="2" id="KW-1185">Reference proteome</keyword>
<dbReference type="EMBL" id="JBHTLN010000001">
    <property type="protein sequence ID" value="MFD1122438.1"/>
    <property type="molecule type" value="Genomic_DNA"/>
</dbReference>
<proteinExistence type="predicted"/>
<evidence type="ECO:0000313" key="2">
    <source>
        <dbReference type="Proteomes" id="UP001597206"/>
    </source>
</evidence>
<name>A0ABW3PCW2_9PROT</name>
<comment type="caution">
    <text evidence="1">The sequence shown here is derived from an EMBL/GenBank/DDBJ whole genome shotgun (WGS) entry which is preliminary data.</text>
</comment>
<gene>
    <name evidence="1" type="ORF">ACFQ2T_07995</name>
</gene>
<dbReference type="Pfam" id="PF14462">
    <property type="entry name" value="Prok-E2_E"/>
    <property type="match status" value="1"/>
</dbReference>
<accession>A0ABW3PCW2</accession>